<organism evidence="4 5">
    <name type="scientific">Microvirga subterranea</name>
    <dbReference type="NCBI Taxonomy" id="186651"/>
    <lineage>
        <taxon>Bacteria</taxon>
        <taxon>Pseudomonadati</taxon>
        <taxon>Pseudomonadota</taxon>
        <taxon>Alphaproteobacteria</taxon>
        <taxon>Hyphomicrobiales</taxon>
        <taxon>Methylobacteriaceae</taxon>
        <taxon>Microvirga</taxon>
    </lineage>
</organism>
<evidence type="ECO:0000256" key="2">
    <source>
        <dbReference type="SAM" id="MobiDB-lite"/>
    </source>
</evidence>
<keyword evidence="1" id="KW-0378">Hydrolase</keyword>
<accession>A0A370HU07</accession>
<dbReference type="InterPro" id="IPR036457">
    <property type="entry name" value="PPM-type-like_dom_sf"/>
</dbReference>
<dbReference type="InterPro" id="IPR000014">
    <property type="entry name" value="PAS"/>
</dbReference>
<dbReference type="CDD" id="cd00130">
    <property type="entry name" value="PAS"/>
    <property type="match status" value="1"/>
</dbReference>
<dbReference type="EMBL" id="QQBB01000001">
    <property type="protein sequence ID" value="RDI62023.1"/>
    <property type="molecule type" value="Genomic_DNA"/>
</dbReference>
<dbReference type="InterPro" id="IPR013656">
    <property type="entry name" value="PAS_4"/>
</dbReference>
<evidence type="ECO:0000256" key="1">
    <source>
        <dbReference type="ARBA" id="ARBA00022801"/>
    </source>
</evidence>
<dbReference type="SUPFAM" id="SSF55785">
    <property type="entry name" value="PYP-like sensor domain (PAS domain)"/>
    <property type="match status" value="2"/>
</dbReference>
<dbReference type="PANTHER" id="PTHR43156:SF2">
    <property type="entry name" value="STAGE II SPORULATION PROTEIN E"/>
    <property type="match status" value="1"/>
</dbReference>
<dbReference type="SMART" id="SM00331">
    <property type="entry name" value="PP2C_SIG"/>
    <property type="match status" value="1"/>
</dbReference>
<dbReference type="Pfam" id="PF07228">
    <property type="entry name" value="SpoIIE"/>
    <property type="match status" value="1"/>
</dbReference>
<dbReference type="InterPro" id="IPR052016">
    <property type="entry name" value="Bact_Sigma-Reg"/>
</dbReference>
<dbReference type="Gene3D" id="3.60.40.10">
    <property type="entry name" value="PPM-type phosphatase domain"/>
    <property type="match status" value="1"/>
</dbReference>
<reference evidence="4 5" key="1">
    <citation type="submission" date="2018-07" db="EMBL/GenBank/DDBJ databases">
        <title>Genomic Encyclopedia of Type Strains, Phase IV (KMG-IV): sequencing the most valuable type-strain genomes for metagenomic binning, comparative biology and taxonomic classification.</title>
        <authorList>
            <person name="Goeker M."/>
        </authorList>
    </citation>
    <scope>NUCLEOTIDE SEQUENCE [LARGE SCALE GENOMIC DNA]</scope>
    <source>
        <strain evidence="4 5">DSM 14364</strain>
    </source>
</reference>
<sequence length="516" mass="56289">MSNSGSVQRDRWHAQQGVDRPNPERAAFQAGEVRRLLEQAPGFIAVLRGPEQTIEMVNAACAELIGHRDVIGRPIREALAELGDTFFDLLDRVTSTGEAVMGRGRPLGIHRMPGRPMENRFIDYVFQPIIGADGAVTGIFLQGHDVTDQKRTEEQLRLALQGGRIAAWERDLTTDYVTWSDNALDLLGISNGPAAEFVARIHPDDRRLQRDALARALAEDASYSIEVRFLKPDGSMIWIEHRAEVQKGPNGLRSLAGITADITARRTAEDEVRESEARYRKDLEAAALVQNGLVPKDGIIGNLRHEGLLQSSSFIGGDTFNVVRQADGRLSFFHIDVCGHGAAAALVSVAAHHLISQAAVRNVSLRPEELVQEAARDWPQDLPFFTMIYGQIDPETGEGSMVQAGHPHPLLIRHDGSITPLGDGGLPIGINENPVYDAVPFTLSAGDALLLYSDGIVEAENAAGEVFSEERLSGLIRAHSTARAGSLLQAIAQEVLHWRGGTRLEDDVSALLLERL</sequence>
<feature type="domain" description="PAC" evidence="3">
    <location>
        <begin position="223"/>
        <end position="274"/>
    </location>
</feature>
<evidence type="ECO:0000259" key="3">
    <source>
        <dbReference type="PROSITE" id="PS50113"/>
    </source>
</evidence>
<dbReference type="NCBIfam" id="TIGR00229">
    <property type="entry name" value="sensory_box"/>
    <property type="match status" value="1"/>
</dbReference>
<feature type="domain" description="PAC" evidence="3">
    <location>
        <begin position="103"/>
        <end position="158"/>
    </location>
</feature>
<dbReference type="SUPFAM" id="SSF81606">
    <property type="entry name" value="PP2C-like"/>
    <property type="match status" value="1"/>
</dbReference>
<dbReference type="Gene3D" id="2.10.70.100">
    <property type="match status" value="1"/>
</dbReference>
<dbReference type="PANTHER" id="PTHR43156">
    <property type="entry name" value="STAGE II SPORULATION PROTEIN E-RELATED"/>
    <property type="match status" value="1"/>
</dbReference>
<dbReference type="PROSITE" id="PS50113">
    <property type="entry name" value="PAC"/>
    <property type="match status" value="2"/>
</dbReference>
<dbReference type="InterPro" id="IPR001932">
    <property type="entry name" value="PPM-type_phosphatase-like_dom"/>
</dbReference>
<dbReference type="OrthoDB" id="9802500at2"/>
<name>A0A370HU07_9HYPH</name>
<comment type="caution">
    <text evidence="4">The sequence shown here is derived from an EMBL/GenBank/DDBJ whole genome shotgun (WGS) entry which is preliminary data.</text>
</comment>
<gene>
    <name evidence="4" type="ORF">DES45_101286</name>
</gene>
<dbReference type="InterPro" id="IPR000700">
    <property type="entry name" value="PAS-assoc_C"/>
</dbReference>
<evidence type="ECO:0000313" key="5">
    <source>
        <dbReference type="Proteomes" id="UP000254925"/>
    </source>
</evidence>
<feature type="region of interest" description="Disordered" evidence="2">
    <location>
        <begin position="1"/>
        <end position="23"/>
    </location>
</feature>
<protein>
    <submittedName>
        <fullName evidence="4">PAS domain S-box-containing protein</fullName>
    </submittedName>
</protein>
<dbReference type="AlphaFoldDB" id="A0A370HU07"/>
<dbReference type="InterPro" id="IPR013655">
    <property type="entry name" value="PAS_fold_3"/>
</dbReference>
<dbReference type="SMART" id="SM00091">
    <property type="entry name" value="PAS"/>
    <property type="match status" value="2"/>
</dbReference>
<keyword evidence="5" id="KW-1185">Reference proteome</keyword>
<evidence type="ECO:0000313" key="4">
    <source>
        <dbReference type="EMBL" id="RDI62023.1"/>
    </source>
</evidence>
<proteinExistence type="predicted"/>
<dbReference type="Gene3D" id="3.30.450.20">
    <property type="entry name" value="PAS domain"/>
    <property type="match status" value="2"/>
</dbReference>
<dbReference type="Pfam" id="PF08448">
    <property type="entry name" value="PAS_4"/>
    <property type="match status" value="1"/>
</dbReference>
<dbReference type="Proteomes" id="UP000254925">
    <property type="component" value="Unassembled WGS sequence"/>
</dbReference>
<dbReference type="Pfam" id="PF08447">
    <property type="entry name" value="PAS_3"/>
    <property type="match status" value="1"/>
</dbReference>
<dbReference type="GO" id="GO:0016791">
    <property type="term" value="F:phosphatase activity"/>
    <property type="evidence" value="ECO:0007669"/>
    <property type="project" value="TreeGrafter"/>
</dbReference>
<dbReference type="InterPro" id="IPR035965">
    <property type="entry name" value="PAS-like_dom_sf"/>
</dbReference>